<accession>A0A0F9PKQ1</accession>
<dbReference type="AlphaFoldDB" id="A0A0F9PKQ1"/>
<comment type="caution">
    <text evidence="1">The sequence shown here is derived from an EMBL/GenBank/DDBJ whole genome shotgun (WGS) entry which is preliminary data.</text>
</comment>
<name>A0A0F9PKQ1_9ZZZZ</name>
<protein>
    <submittedName>
        <fullName evidence="1">Uncharacterized protein</fullName>
    </submittedName>
</protein>
<dbReference type="EMBL" id="LAZR01002830">
    <property type="protein sequence ID" value="KKN25092.1"/>
    <property type="molecule type" value="Genomic_DNA"/>
</dbReference>
<evidence type="ECO:0000313" key="1">
    <source>
        <dbReference type="EMBL" id="KKN25092.1"/>
    </source>
</evidence>
<gene>
    <name evidence="1" type="ORF">LCGC14_0888290</name>
</gene>
<reference evidence="1" key="1">
    <citation type="journal article" date="2015" name="Nature">
        <title>Complex archaea that bridge the gap between prokaryotes and eukaryotes.</title>
        <authorList>
            <person name="Spang A."/>
            <person name="Saw J.H."/>
            <person name="Jorgensen S.L."/>
            <person name="Zaremba-Niedzwiedzka K."/>
            <person name="Martijn J."/>
            <person name="Lind A.E."/>
            <person name="van Eijk R."/>
            <person name="Schleper C."/>
            <person name="Guy L."/>
            <person name="Ettema T.J."/>
        </authorList>
    </citation>
    <scope>NUCLEOTIDE SEQUENCE</scope>
</reference>
<organism evidence="1">
    <name type="scientific">marine sediment metagenome</name>
    <dbReference type="NCBI Taxonomy" id="412755"/>
    <lineage>
        <taxon>unclassified sequences</taxon>
        <taxon>metagenomes</taxon>
        <taxon>ecological metagenomes</taxon>
    </lineage>
</organism>
<proteinExistence type="predicted"/>
<sequence length="212" mass="25108">MNISECILCEKKYNVYLQLGLMNCMVHPLHLNRKYIGGNHFYPLGHYECCGASTDCSVHYEASNPKGCHRIDHVSSQKELESILEKPFICITIGKFDINRQKAEQVVTISEKLYSKYNYYDFKMPFNKQYSINLKEEYNSLLKTENCRSSTSTSIEITGSSQQYYIYSEEEQLQFQNQNCIVEFYPFYIIRRMDFKIDNEKKKEIKSYYSCF</sequence>